<sequence>MNSCSSLNLMRINLGDMSRINAANCFDSVASVLKLRCILLTSTSKNASDKGSSVPTFKITLVHGTSNTLRYKMLTIPSSSTIFIFLRREF</sequence>
<dbReference type="WBParaSite" id="ALUE_0000251301-mRNA-1">
    <property type="protein sequence ID" value="ALUE_0000251301-mRNA-1"/>
    <property type="gene ID" value="ALUE_0000251301"/>
</dbReference>
<dbReference type="AlphaFoldDB" id="A0A0M3HLW8"/>
<organism evidence="1 2">
    <name type="scientific">Ascaris lumbricoides</name>
    <name type="common">Giant roundworm</name>
    <dbReference type="NCBI Taxonomy" id="6252"/>
    <lineage>
        <taxon>Eukaryota</taxon>
        <taxon>Metazoa</taxon>
        <taxon>Ecdysozoa</taxon>
        <taxon>Nematoda</taxon>
        <taxon>Chromadorea</taxon>
        <taxon>Rhabditida</taxon>
        <taxon>Spirurina</taxon>
        <taxon>Ascaridomorpha</taxon>
        <taxon>Ascaridoidea</taxon>
        <taxon>Ascarididae</taxon>
        <taxon>Ascaris</taxon>
    </lineage>
</organism>
<evidence type="ECO:0000313" key="1">
    <source>
        <dbReference type="Proteomes" id="UP000036681"/>
    </source>
</evidence>
<protein>
    <submittedName>
        <fullName evidence="2">Secreted protein</fullName>
    </submittedName>
</protein>
<keyword evidence="1" id="KW-1185">Reference proteome</keyword>
<dbReference type="Proteomes" id="UP000036681">
    <property type="component" value="Unplaced"/>
</dbReference>
<name>A0A0M3HLW8_ASCLU</name>
<reference evidence="2" key="1">
    <citation type="submission" date="2017-02" db="UniProtKB">
        <authorList>
            <consortium name="WormBaseParasite"/>
        </authorList>
    </citation>
    <scope>IDENTIFICATION</scope>
</reference>
<proteinExistence type="predicted"/>
<evidence type="ECO:0000313" key="2">
    <source>
        <dbReference type="WBParaSite" id="ALUE_0000251301-mRNA-1"/>
    </source>
</evidence>
<accession>A0A0M3HLW8</accession>